<dbReference type="Proteomes" id="UP000314294">
    <property type="component" value="Unassembled WGS sequence"/>
</dbReference>
<feature type="compositionally biased region" description="Polar residues" evidence="1">
    <location>
        <begin position="1"/>
        <end position="23"/>
    </location>
</feature>
<feature type="region of interest" description="Disordered" evidence="1">
    <location>
        <begin position="1"/>
        <end position="32"/>
    </location>
</feature>
<keyword evidence="3" id="KW-1185">Reference proteome</keyword>
<dbReference type="EMBL" id="SRLO01000230">
    <property type="protein sequence ID" value="TNN65775.1"/>
    <property type="molecule type" value="Genomic_DNA"/>
</dbReference>
<organism evidence="2 3">
    <name type="scientific">Liparis tanakae</name>
    <name type="common">Tanaka's snailfish</name>
    <dbReference type="NCBI Taxonomy" id="230148"/>
    <lineage>
        <taxon>Eukaryota</taxon>
        <taxon>Metazoa</taxon>
        <taxon>Chordata</taxon>
        <taxon>Craniata</taxon>
        <taxon>Vertebrata</taxon>
        <taxon>Euteleostomi</taxon>
        <taxon>Actinopterygii</taxon>
        <taxon>Neopterygii</taxon>
        <taxon>Teleostei</taxon>
        <taxon>Neoteleostei</taxon>
        <taxon>Acanthomorphata</taxon>
        <taxon>Eupercaria</taxon>
        <taxon>Perciformes</taxon>
        <taxon>Cottioidei</taxon>
        <taxon>Cottales</taxon>
        <taxon>Liparidae</taxon>
        <taxon>Liparis</taxon>
    </lineage>
</organism>
<accession>A0A4Z2HKG1</accession>
<comment type="caution">
    <text evidence="2">The sequence shown here is derived from an EMBL/GenBank/DDBJ whole genome shotgun (WGS) entry which is preliminary data.</text>
</comment>
<evidence type="ECO:0000313" key="2">
    <source>
        <dbReference type="EMBL" id="TNN65775.1"/>
    </source>
</evidence>
<reference evidence="2 3" key="1">
    <citation type="submission" date="2019-03" db="EMBL/GenBank/DDBJ databases">
        <title>First draft genome of Liparis tanakae, snailfish: a comprehensive survey of snailfish specific genes.</title>
        <authorList>
            <person name="Kim W."/>
            <person name="Song I."/>
            <person name="Jeong J.-H."/>
            <person name="Kim D."/>
            <person name="Kim S."/>
            <person name="Ryu S."/>
            <person name="Song J.Y."/>
            <person name="Lee S.K."/>
        </authorList>
    </citation>
    <scope>NUCLEOTIDE SEQUENCE [LARGE SCALE GENOMIC DNA]</scope>
    <source>
        <tissue evidence="2">Muscle</tissue>
    </source>
</reference>
<gene>
    <name evidence="2" type="ORF">EYF80_024068</name>
</gene>
<evidence type="ECO:0000313" key="3">
    <source>
        <dbReference type="Proteomes" id="UP000314294"/>
    </source>
</evidence>
<name>A0A4Z2HKG1_9TELE</name>
<sequence length="114" mass="13023">MKQTAKSNWSQGGTEHQHQNTPKATHLEAADRIQQRRKEYEYRLCDDVWASVETRHSIKLSIKIIRNREWRWGVRGAELGGPMGRAAGLQTRCQSFTLQDAGRGGEVMFTCSYA</sequence>
<evidence type="ECO:0000256" key="1">
    <source>
        <dbReference type="SAM" id="MobiDB-lite"/>
    </source>
</evidence>
<proteinExistence type="predicted"/>
<dbReference type="AlphaFoldDB" id="A0A4Z2HKG1"/>
<protein>
    <submittedName>
        <fullName evidence="2">Uncharacterized protein</fullName>
    </submittedName>
</protein>